<dbReference type="RefSeq" id="XP_002777193.1">
    <property type="nucleotide sequence ID" value="XM_002777147.1"/>
</dbReference>
<dbReference type="InParanoid" id="C5L2U4"/>
<keyword evidence="2" id="KW-1185">Reference proteome</keyword>
<dbReference type="EMBL" id="GG678662">
    <property type="protein sequence ID" value="EER09009.1"/>
    <property type="molecule type" value="Genomic_DNA"/>
</dbReference>
<dbReference type="GeneID" id="9064994"/>
<name>C5L2U4_PERM5</name>
<protein>
    <submittedName>
        <fullName evidence="1">Uncharacterized protein</fullName>
    </submittedName>
</protein>
<proteinExistence type="predicted"/>
<feature type="non-terminal residue" evidence="1">
    <location>
        <position position="54"/>
    </location>
</feature>
<dbReference type="AlphaFoldDB" id="C5L2U4"/>
<sequence length="54" mass="5793">MEADIEEPESSTIVDSDRRDLAEDPLARAVAAAASASLYSASGMPHRCLDFVRV</sequence>
<reference evidence="1 2" key="1">
    <citation type="submission" date="2008-07" db="EMBL/GenBank/DDBJ databases">
        <authorList>
            <person name="El-Sayed N."/>
            <person name="Caler E."/>
            <person name="Inman J."/>
            <person name="Amedeo P."/>
            <person name="Hass B."/>
            <person name="Wortman J."/>
        </authorList>
    </citation>
    <scope>NUCLEOTIDE SEQUENCE [LARGE SCALE GENOMIC DNA]</scope>
    <source>
        <strain evidence="2">ATCC 50983 / TXsc</strain>
    </source>
</reference>
<evidence type="ECO:0000313" key="2">
    <source>
        <dbReference type="Proteomes" id="UP000007800"/>
    </source>
</evidence>
<evidence type="ECO:0000313" key="1">
    <source>
        <dbReference type="EMBL" id="EER09009.1"/>
    </source>
</evidence>
<organism evidence="2">
    <name type="scientific">Perkinsus marinus (strain ATCC 50983 / TXsc)</name>
    <dbReference type="NCBI Taxonomy" id="423536"/>
    <lineage>
        <taxon>Eukaryota</taxon>
        <taxon>Sar</taxon>
        <taxon>Alveolata</taxon>
        <taxon>Perkinsozoa</taxon>
        <taxon>Perkinsea</taxon>
        <taxon>Perkinsida</taxon>
        <taxon>Perkinsidae</taxon>
        <taxon>Perkinsus</taxon>
    </lineage>
</organism>
<accession>C5L2U4</accession>
<dbReference type="Proteomes" id="UP000007800">
    <property type="component" value="Unassembled WGS sequence"/>
</dbReference>
<gene>
    <name evidence="1" type="ORF">Pmar_PMAR010000</name>
</gene>